<dbReference type="PROSITE" id="PS50011">
    <property type="entry name" value="PROTEIN_KINASE_DOM"/>
    <property type="match status" value="1"/>
</dbReference>
<feature type="domain" description="Protein kinase" evidence="23">
    <location>
        <begin position="489"/>
        <end position="764"/>
    </location>
</feature>
<evidence type="ECO:0000256" key="14">
    <source>
        <dbReference type="ARBA" id="ARBA00023157"/>
    </source>
</evidence>
<dbReference type="GO" id="GO:0005524">
    <property type="term" value="F:ATP binding"/>
    <property type="evidence" value="ECO:0007669"/>
    <property type="project" value="UniProtKB-UniRule"/>
</dbReference>
<name>A0AAE1VPH0_9SOLA</name>
<evidence type="ECO:0000256" key="8">
    <source>
        <dbReference type="ARBA" id="ARBA00022734"/>
    </source>
</evidence>
<dbReference type="CDD" id="cd01098">
    <property type="entry name" value="PAN_AP_plant"/>
    <property type="match status" value="1"/>
</dbReference>
<dbReference type="SMART" id="SM00108">
    <property type="entry name" value="B_lectin"/>
    <property type="match status" value="1"/>
</dbReference>
<keyword evidence="15" id="KW-0675">Receptor</keyword>
<dbReference type="FunFam" id="3.30.200.20:FF:000370">
    <property type="entry name" value="Receptor-like protein kinase 4"/>
    <property type="match status" value="1"/>
</dbReference>
<dbReference type="PROSITE" id="PS50927">
    <property type="entry name" value="BULB_LECTIN"/>
    <property type="match status" value="1"/>
</dbReference>
<dbReference type="PIRSF" id="PIRSF000641">
    <property type="entry name" value="SRK"/>
    <property type="match status" value="1"/>
</dbReference>
<dbReference type="InterPro" id="IPR008271">
    <property type="entry name" value="Ser/Thr_kinase_AS"/>
</dbReference>
<dbReference type="GO" id="GO:0005886">
    <property type="term" value="C:plasma membrane"/>
    <property type="evidence" value="ECO:0007669"/>
    <property type="project" value="UniProtKB-SubCell"/>
</dbReference>
<dbReference type="Pfam" id="PF01453">
    <property type="entry name" value="B_lectin"/>
    <property type="match status" value="1"/>
</dbReference>
<dbReference type="AlphaFoldDB" id="A0AAE1VPH0"/>
<dbReference type="FunFam" id="1.10.510.10:FF:000227">
    <property type="entry name" value="Serine/threonine-protein kinase"/>
    <property type="match status" value="1"/>
</dbReference>
<evidence type="ECO:0000256" key="22">
    <source>
        <dbReference type="SAM" id="SignalP"/>
    </source>
</evidence>
<keyword evidence="7 22" id="KW-0732">Signal</keyword>
<evidence type="ECO:0000256" key="3">
    <source>
        <dbReference type="ARBA" id="ARBA00022527"/>
    </source>
</evidence>
<dbReference type="InterPro" id="IPR011009">
    <property type="entry name" value="Kinase-like_dom_sf"/>
</dbReference>
<evidence type="ECO:0000256" key="20">
    <source>
        <dbReference type="PROSITE-ProRule" id="PRU10141"/>
    </source>
</evidence>
<dbReference type="SMART" id="SM00473">
    <property type="entry name" value="PAN_AP"/>
    <property type="match status" value="1"/>
</dbReference>
<dbReference type="Gene3D" id="2.90.10.10">
    <property type="entry name" value="Bulb-type lectin domain"/>
    <property type="match status" value="1"/>
</dbReference>
<dbReference type="Gene3D" id="3.30.200.20">
    <property type="entry name" value="Phosphorylase Kinase, domain 1"/>
    <property type="match status" value="1"/>
</dbReference>
<feature type="binding site" evidence="20">
    <location>
        <position position="518"/>
    </location>
    <ligand>
        <name>ATP</name>
        <dbReference type="ChEBI" id="CHEBI:30616"/>
    </ligand>
</feature>
<evidence type="ECO:0000259" key="24">
    <source>
        <dbReference type="PROSITE" id="PS50927"/>
    </source>
</evidence>
<evidence type="ECO:0000256" key="15">
    <source>
        <dbReference type="ARBA" id="ARBA00023170"/>
    </source>
</evidence>
<dbReference type="PANTHER" id="PTHR47974">
    <property type="entry name" value="OS07G0415500 PROTEIN"/>
    <property type="match status" value="1"/>
</dbReference>
<dbReference type="PROSITE" id="PS00107">
    <property type="entry name" value="PROTEIN_KINASE_ATP"/>
    <property type="match status" value="1"/>
</dbReference>
<evidence type="ECO:0000259" key="23">
    <source>
        <dbReference type="PROSITE" id="PS50011"/>
    </source>
</evidence>
<keyword evidence="10 19" id="KW-0418">Kinase</keyword>
<evidence type="ECO:0000256" key="5">
    <source>
        <dbReference type="ARBA" id="ARBA00022679"/>
    </source>
</evidence>
<comment type="subcellular location">
    <subcellularLocation>
        <location evidence="1">Cell membrane</location>
        <topology evidence="1">Single-pass type I membrane protein</topology>
    </subcellularLocation>
</comment>
<dbReference type="SMART" id="SM00220">
    <property type="entry name" value="S_TKc"/>
    <property type="match status" value="1"/>
</dbReference>
<dbReference type="InterPro" id="IPR000858">
    <property type="entry name" value="S_locus_glycoprot_dom"/>
</dbReference>
<keyword evidence="13 21" id="KW-0472">Membrane</keyword>
<gene>
    <name evidence="26" type="ORF">RND71_004259</name>
</gene>
<evidence type="ECO:0000256" key="21">
    <source>
        <dbReference type="SAM" id="Phobius"/>
    </source>
</evidence>
<keyword evidence="2" id="KW-1003">Cell membrane</keyword>
<dbReference type="SUPFAM" id="SSF57414">
    <property type="entry name" value="Hairpin loop containing domain-like"/>
    <property type="match status" value="1"/>
</dbReference>
<keyword evidence="6 21" id="KW-0812">Transmembrane</keyword>
<evidence type="ECO:0000256" key="1">
    <source>
        <dbReference type="ARBA" id="ARBA00004251"/>
    </source>
</evidence>
<dbReference type="PROSITE" id="PS00108">
    <property type="entry name" value="PROTEIN_KINASE_ST"/>
    <property type="match status" value="1"/>
</dbReference>
<evidence type="ECO:0000256" key="13">
    <source>
        <dbReference type="ARBA" id="ARBA00023136"/>
    </source>
</evidence>
<evidence type="ECO:0000256" key="2">
    <source>
        <dbReference type="ARBA" id="ARBA00022475"/>
    </source>
</evidence>
<evidence type="ECO:0000256" key="6">
    <source>
        <dbReference type="ARBA" id="ARBA00022692"/>
    </source>
</evidence>
<comment type="similarity">
    <text evidence="19">Belongs to the protein kinase superfamily. Ser/Thr protein kinase family.</text>
</comment>
<dbReference type="CDD" id="cd00028">
    <property type="entry name" value="B_lectin"/>
    <property type="match status" value="1"/>
</dbReference>
<feature type="signal peptide" evidence="22">
    <location>
        <begin position="1"/>
        <end position="28"/>
    </location>
</feature>
<keyword evidence="14" id="KW-1015">Disulfide bond</keyword>
<dbReference type="InterPro" id="IPR017441">
    <property type="entry name" value="Protein_kinase_ATP_BS"/>
</dbReference>
<evidence type="ECO:0000256" key="9">
    <source>
        <dbReference type="ARBA" id="ARBA00022741"/>
    </source>
</evidence>
<dbReference type="SUPFAM" id="SSF56112">
    <property type="entry name" value="Protein kinase-like (PK-like)"/>
    <property type="match status" value="1"/>
</dbReference>
<dbReference type="PANTHER" id="PTHR47974:SF19">
    <property type="entry name" value="RECEPTOR-LIKE SERINE_THREONINE-PROTEIN KINASE"/>
    <property type="match status" value="1"/>
</dbReference>
<evidence type="ECO:0000256" key="16">
    <source>
        <dbReference type="ARBA" id="ARBA00023180"/>
    </source>
</evidence>
<evidence type="ECO:0000256" key="11">
    <source>
        <dbReference type="ARBA" id="ARBA00022840"/>
    </source>
</evidence>
<keyword evidence="8" id="KW-0430">Lectin</keyword>
<keyword evidence="27" id="KW-1185">Reference proteome</keyword>
<evidence type="ECO:0000256" key="7">
    <source>
        <dbReference type="ARBA" id="ARBA00022729"/>
    </source>
</evidence>
<dbReference type="InterPro" id="IPR001480">
    <property type="entry name" value="Bulb-type_lectin_dom"/>
</dbReference>
<feature type="chain" id="PRO_5041976442" description="Receptor-like serine/threonine-protein kinase" evidence="22">
    <location>
        <begin position="29"/>
        <end position="795"/>
    </location>
</feature>
<keyword evidence="16" id="KW-0325">Glycoprotein</keyword>
<proteinExistence type="inferred from homology"/>
<dbReference type="InterPro" id="IPR003609">
    <property type="entry name" value="Pan_app"/>
</dbReference>
<comment type="catalytic activity">
    <reaction evidence="18 19">
        <text>L-seryl-[protein] + ATP = O-phospho-L-seryl-[protein] + ADP + H(+)</text>
        <dbReference type="Rhea" id="RHEA:17989"/>
        <dbReference type="Rhea" id="RHEA-COMP:9863"/>
        <dbReference type="Rhea" id="RHEA-COMP:11604"/>
        <dbReference type="ChEBI" id="CHEBI:15378"/>
        <dbReference type="ChEBI" id="CHEBI:29999"/>
        <dbReference type="ChEBI" id="CHEBI:30616"/>
        <dbReference type="ChEBI" id="CHEBI:83421"/>
        <dbReference type="ChEBI" id="CHEBI:456216"/>
        <dbReference type="EC" id="2.7.11.1"/>
    </reaction>
</comment>
<keyword evidence="12 21" id="KW-1133">Transmembrane helix</keyword>
<dbReference type="Pfam" id="PF00954">
    <property type="entry name" value="S_locus_glycop"/>
    <property type="match status" value="1"/>
</dbReference>
<dbReference type="GO" id="GO:0004674">
    <property type="term" value="F:protein serine/threonine kinase activity"/>
    <property type="evidence" value="ECO:0007669"/>
    <property type="project" value="UniProtKB-KW"/>
</dbReference>
<reference evidence="26" key="1">
    <citation type="submission" date="2023-12" db="EMBL/GenBank/DDBJ databases">
        <title>Genome assembly of Anisodus tanguticus.</title>
        <authorList>
            <person name="Wang Y.-J."/>
        </authorList>
    </citation>
    <scope>NUCLEOTIDE SEQUENCE</scope>
    <source>
        <strain evidence="26">KB-2021</strain>
        <tissue evidence="26">Leaf</tissue>
    </source>
</reference>
<dbReference type="SUPFAM" id="SSF51110">
    <property type="entry name" value="alpha-D-mannose-specific plant lectins"/>
    <property type="match status" value="1"/>
</dbReference>
<feature type="transmembrane region" description="Helical" evidence="21">
    <location>
        <begin position="438"/>
        <end position="461"/>
    </location>
</feature>
<dbReference type="FunFam" id="2.90.10.10:FF:000009">
    <property type="entry name" value="Receptor-like serine/threonine-protein kinase SD1-8"/>
    <property type="match status" value="1"/>
</dbReference>
<feature type="domain" description="Apple" evidence="25">
    <location>
        <begin position="344"/>
        <end position="426"/>
    </location>
</feature>
<dbReference type="GO" id="GO:0030246">
    <property type="term" value="F:carbohydrate binding"/>
    <property type="evidence" value="ECO:0007669"/>
    <property type="project" value="UniProtKB-KW"/>
</dbReference>
<dbReference type="EC" id="2.7.11.1" evidence="19"/>
<dbReference type="Pfam" id="PF08276">
    <property type="entry name" value="PAN_2"/>
    <property type="match status" value="1"/>
</dbReference>
<dbReference type="InterPro" id="IPR024171">
    <property type="entry name" value="SRK-like_kinase"/>
</dbReference>
<dbReference type="InterPro" id="IPR036426">
    <property type="entry name" value="Bulb-type_lectin_dom_sf"/>
</dbReference>
<keyword evidence="5 19" id="KW-0808">Transferase</keyword>
<feature type="domain" description="Bulb-type lectin" evidence="24">
    <location>
        <begin position="29"/>
        <end position="155"/>
    </location>
</feature>
<evidence type="ECO:0000259" key="25">
    <source>
        <dbReference type="PROSITE" id="PS50948"/>
    </source>
</evidence>
<dbReference type="Gene3D" id="1.10.510.10">
    <property type="entry name" value="Transferase(Phosphotransferase) domain 1"/>
    <property type="match status" value="1"/>
</dbReference>
<comment type="caution">
    <text evidence="26">The sequence shown here is derived from an EMBL/GenBank/DDBJ whole genome shotgun (WGS) entry which is preliminary data.</text>
</comment>
<keyword evidence="11 19" id="KW-0067">ATP-binding</keyword>
<evidence type="ECO:0000313" key="27">
    <source>
        <dbReference type="Proteomes" id="UP001291623"/>
    </source>
</evidence>
<dbReference type="Proteomes" id="UP001291623">
    <property type="component" value="Unassembled WGS sequence"/>
</dbReference>
<dbReference type="GO" id="GO:0048544">
    <property type="term" value="P:recognition of pollen"/>
    <property type="evidence" value="ECO:0007669"/>
    <property type="project" value="InterPro"/>
</dbReference>
<sequence length="795" mass="89458">MQLTMDARNIAFVMFLLSLSLKSHLSIGADTISADQFLSGDKTIVSSNGIFELGFFNPGKSSKYYIGIWYKNISPQTVVWVANREAPVLDKYSAELKIIDGNLVLSNVSKTKTSIWSTNINSIVSNSVVVVAVLLNNGDLVLRNLATSSTIWKSFDHPTDTWLPDGKLLFDRREVKKALTSWKNSENPAPGLFSYDHEPNGSKSFLSWNATQQYWTSGFWNFYVSGLSPQLRNSQIFNYSYVNNDSEGYGYFTYQPHDPSSISRFVLDASGQFNLLNWSRSSKEWTLIWSQPKEQCDVYAYCGAFGICNQDSCACSTGFEAKSNKEWDLKDFSSGCVRKTDLQCRSDPNGKKDNFFMYRNMRLPQDTQSLMATSAKECESVCLSNCSCLAYGYNSGMCSVWTADLLNLIQLSHDDVNGQTILVRLAASEFHNTKSRKAILIGSVAALFVVSGLILMSFWWWHRRVVGFSKAVEGSLVAFNFNDLQHATKNFSQRLGGGGFGSVFKGTLHDLSVIAVKKLESISQGEKQFRAEVSTLGTIHHVNLVRLRGFCSEGKKKLLVYDYMENGSLDYHLFRENNSSLLDWKMRYQIALGTARGLAYLHEKCRDYIIHCDIKPENILLDDKFCAKLADFGLAKLVGRDFSRVLTSIRGTKGYLAPEWLSGVAITTKADVYSYGMVLFELISGRRNCLQYYEDEQVDYFPYRATSITVDGGDVISLLDNRLDRIADPEEVSRMCKVALWCIQEDEDRRPSMGQVIQILEGVLDVNVPPAPLLLQIFDPERSSRSLMKDVNSNV</sequence>
<evidence type="ECO:0000256" key="12">
    <source>
        <dbReference type="ARBA" id="ARBA00022989"/>
    </source>
</evidence>
<comment type="catalytic activity">
    <reaction evidence="17 19">
        <text>L-threonyl-[protein] + ATP = O-phospho-L-threonyl-[protein] + ADP + H(+)</text>
        <dbReference type="Rhea" id="RHEA:46608"/>
        <dbReference type="Rhea" id="RHEA-COMP:11060"/>
        <dbReference type="Rhea" id="RHEA-COMP:11605"/>
        <dbReference type="ChEBI" id="CHEBI:15378"/>
        <dbReference type="ChEBI" id="CHEBI:30013"/>
        <dbReference type="ChEBI" id="CHEBI:30616"/>
        <dbReference type="ChEBI" id="CHEBI:61977"/>
        <dbReference type="ChEBI" id="CHEBI:456216"/>
        <dbReference type="EC" id="2.7.11.1"/>
    </reaction>
</comment>
<evidence type="ECO:0000313" key="26">
    <source>
        <dbReference type="EMBL" id="KAK4377963.1"/>
    </source>
</evidence>
<organism evidence="26 27">
    <name type="scientific">Anisodus tanguticus</name>
    <dbReference type="NCBI Taxonomy" id="243964"/>
    <lineage>
        <taxon>Eukaryota</taxon>
        <taxon>Viridiplantae</taxon>
        <taxon>Streptophyta</taxon>
        <taxon>Embryophyta</taxon>
        <taxon>Tracheophyta</taxon>
        <taxon>Spermatophyta</taxon>
        <taxon>Magnoliopsida</taxon>
        <taxon>eudicotyledons</taxon>
        <taxon>Gunneridae</taxon>
        <taxon>Pentapetalae</taxon>
        <taxon>asterids</taxon>
        <taxon>lamiids</taxon>
        <taxon>Solanales</taxon>
        <taxon>Solanaceae</taxon>
        <taxon>Solanoideae</taxon>
        <taxon>Hyoscyameae</taxon>
        <taxon>Anisodus</taxon>
    </lineage>
</organism>
<keyword evidence="9 19" id="KW-0547">Nucleotide-binding</keyword>
<dbReference type="InterPro" id="IPR000719">
    <property type="entry name" value="Prot_kinase_dom"/>
</dbReference>
<dbReference type="EMBL" id="JAVYJV010000002">
    <property type="protein sequence ID" value="KAK4377963.1"/>
    <property type="molecule type" value="Genomic_DNA"/>
</dbReference>
<evidence type="ECO:0000256" key="18">
    <source>
        <dbReference type="ARBA" id="ARBA00048679"/>
    </source>
</evidence>
<dbReference type="Pfam" id="PF00069">
    <property type="entry name" value="Pkinase"/>
    <property type="match status" value="1"/>
</dbReference>
<evidence type="ECO:0000256" key="4">
    <source>
        <dbReference type="ARBA" id="ARBA00022553"/>
    </source>
</evidence>
<accession>A0AAE1VPH0</accession>
<keyword evidence="3 19" id="KW-0723">Serine/threonine-protein kinase</keyword>
<evidence type="ECO:0000256" key="17">
    <source>
        <dbReference type="ARBA" id="ARBA00047899"/>
    </source>
</evidence>
<dbReference type="PROSITE" id="PS50948">
    <property type="entry name" value="PAN"/>
    <property type="match status" value="1"/>
</dbReference>
<keyword evidence="4" id="KW-0597">Phosphoprotein</keyword>
<dbReference type="CDD" id="cd14066">
    <property type="entry name" value="STKc_IRAK"/>
    <property type="match status" value="1"/>
</dbReference>
<evidence type="ECO:0000256" key="19">
    <source>
        <dbReference type="PIRNR" id="PIRNR000641"/>
    </source>
</evidence>
<protein>
    <recommendedName>
        <fullName evidence="19">Receptor-like serine/threonine-protein kinase</fullName>
        <ecNumber evidence="19">2.7.11.1</ecNumber>
    </recommendedName>
</protein>
<evidence type="ECO:0000256" key="10">
    <source>
        <dbReference type="ARBA" id="ARBA00022777"/>
    </source>
</evidence>